<dbReference type="Gene3D" id="3.90.550.10">
    <property type="entry name" value="Spore Coat Polysaccharide Biosynthesis Protein SpsA, Chain A"/>
    <property type="match status" value="1"/>
</dbReference>
<reference evidence="3 4" key="1">
    <citation type="submission" date="2011-09" db="EMBL/GenBank/DDBJ databases">
        <title>The permanent draft genome of Caldithrix abyssi DSM 13497.</title>
        <authorList>
            <consortium name="US DOE Joint Genome Institute (JGI-PGF)"/>
            <person name="Lucas S."/>
            <person name="Han J."/>
            <person name="Lapidus A."/>
            <person name="Bruce D."/>
            <person name="Goodwin L."/>
            <person name="Pitluck S."/>
            <person name="Peters L."/>
            <person name="Kyrpides N."/>
            <person name="Mavromatis K."/>
            <person name="Ivanova N."/>
            <person name="Mikhailova N."/>
            <person name="Chertkov O."/>
            <person name="Detter J.C."/>
            <person name="Tapia R."/>
            <person name="Han C."/>
            <person name="Land M."/>
            <person name="Hauser L."/>
            <person name="Markowitz V."/>
            <person name="Cheng J.-F."/>
            <person name="Hugenholtz P."/>
            <person name="Woyke T."/>
            <person name="Wu D."/>
            <person name="Spring S."/>
            <person name="Brambilla E."/>
            <person name="Klenk H.-P."/>
            <person name="Eisen J.A."/>
        </authorList>
    </citation>
    <scope>NUCLEOTIDE SEQUENCE [LARGE SCALE GENOMIC DNA]</scope>
    <source>
        <strain evidence="3 4">DSM 13497</strain>
    </source>
</reference>
<sequence>MKISVIIPVYNRPQMVKRAIESVLAQTEAAHEILVINDGSTDETPRILEKFGTRITVVNQPHKGVSAARNTGIRLARGEWIALLDSDDEWLPEKLAMAREFHESHPQYLIFQSQEIWIRHGKRVNPKKKHQKYGGWIFRQSLPLCIVSPSAVVIHQSVFKKVGLFDENFPVCEDYDLWLRVARLFPIGLDSRPGIVKYGGHEDQLSRKYWGMDYYRVLAIEKHLKENNLPPDLRQAALEEVLKKLQVLISGYQKRGRRNFQLEEKWRRYREQLISLKENL</sequence>
<dbReference type="InterPro" id="IPR050834">
    <property type="entry name" value="Glycosyltransf_2"/>
</dbReference>
<dbReference type="PANTHER" id="PTHR43685:SF2">
    <property type="entry name" value="GLYCOSYLTRANSFERASE 2-LIKE DOMAIN-CONTAINING PROTEIN"/>
    <property type="match status" value="1"/>
</dbReference>
<name>H1XYU9_CALAY</name>
<dbReference type="KEGG" id="caby:Cabys_3767"/>
<dbReference type="InParanoid" id="H1XYU9"/>
<dbReference type="eggNOG" id="COG1216">
    <property type="taxonomic scope" value="Bacteria"/>
</dbReference>
<evidence type="ECO:0000259" key="1">
    <source>
        <dbReference type="Pfam" id="PF00535"/>
    </source>
</evidence>
<dbReference type="Proteomes" id="UP000004671">
    <property type="component" value="Chromosome"/>
</dbReference>
<dbReference type="STRING" id="880073.Cabys_3767"/>
<dbReference type="HOGENOM" id="CLU_025996_0_0_0"/>
<dbReference type="AlphaFoldDB" id="H1XYU9"/>
<dbReference type="OrthoDB" id="5291101at2"/>
<dbReference type="InterPro" id="IPR001173">
    <property type="entry name" value="Glyco_trans_2-like"/>
</dbReference>
<keyword evidence="3" id="KW-0808">Transferase</keyword>
<dbReference type="PaxDb" id="880073-Calab_1345"/>
<evidence type="ECO:0000313" key="4">
    <source>
        <dbReference type="Proteomes" id="UP000004671"/>
    </source>
</evidence>
<dbReference type="EMBL" id="CM001402">
    <property type="protein sequence ID" value="EHO40968.1"/>
    <property type="molecule type" value="Genomic_DNA"/>
</dbReference>
<evidence type="ECO:0000313" key="2">
    <source>
        <dbReference type="EMBL" id="APF20512.1"/>
    </source>
</evidence>
<dbReference type="FunCoup" id="H1XYU9">
    <property type="interactions" value="115"/>
</dbReference>
<accession>H1XYU9</accession>
<dbReference type="Pfam" id="PF00535">
    <property type="entry name" value="Glycos_transf_2"/>
    <property type="match status" value="1"/>
</dbReference>
<dbReference type="EMBL" id="CP018099">
    <property type="protein sequence ID" value="APF20512.1"/>
    <property type="molecule type" value="Genomic_DNA"/>
</dbReference>
<dbReference type="PANTHER" id="PTHR43685">
    <property type="entry name" value="GLYCOSYLTRANSFERASE"/>
    <property type="match status" value="1"/>
</dbReference>
<feature type="domain" description="Glycosyltransferase 2-like" evidence="1">
    <location>
        <begin position="4"/>
        <end position="159"/>
    </location>
</feature>
<dbReference type="GO" id="GO:0016740">
    <property type="term" value="F:transferase activity"/>
    <property type="evidence" value="ECO:0007669"/>
    <property type="project" value="UniProtKB-KW"/>
</dbReference>
<dbReference type="SUPFAM" id="SSF53448">
    <property type="entry name" value="Nucleotide-diphospho-sugar transferases"/>
    <property type="match status" value="1"/>
</dbReference>
<keyword evidence="4" id="KW-1185">Reference proteome</keyword>
<dbReference type="InterPro" id="IPR029044">
    <property type="entry name" value="Nucleotide-diphossugar_trans"/>
</dbReference>
<evidence type="ECO:0000313" key="5">
    <source>
        <dbReference type="Proteomes" id="UP000183868"/>
    </source>
</evidence>
<dbReference type="Proteomes" id="UP000183868">
    <property type="component" value="Chromosome"/>
</dbReference>
<organism evidence="3 4">
    <name type="scientific">Caldithrix abyssi DSM 13497</name>
    <dbReference type="NCBI Taxonomy" id="880073"/>
    <lineage>
        <taxon>Bacteria</taxon>
        <taxon>Pseudomonadati</taxon>
        <taxon>Calditrichota</taxon>
        <taxon>Calditrichia</taxon>
        <taxon>Calditrichales</taxon>
        <taxon>Calditrichaceae</taxon>
        <taxon>Caldithrix</taxon>
    </lineage>
</organism>
<dbReference type="RefSeq" id="WP_006928045.1">
    <property type="nucleotide sequence ID" value="NZ_CM001402.1"/>
</dbReference>
<protein>
    <submittedName>
        <fullName evidence="3">Glycosyl transferase family 2</fullName>
    </submittedName>
    <submittedName>
        <fullName evidence="2">Glycosyltransferase involved in cell wall bisynthesis</fullName>
    </submittedName>
</protein>
<reference evidence="2 5" key="2">
    <citation type="submission" date="2016-11" db="EMBL/GenBank/DDBJ databases">
        <title>Genomic analysis of Caldithrix abyssi and proposal of a novel bacterial phylum Caldithrichaeota.</title>
        <authorList>
            <person name="Kublanov I."/>
            <person name="Sigalova O."/>
            <person name="Gavrilov S."/>
            <person name="Lebedinsky A."/>
            <person name="Ivanova N."/>
            <person name="Daum C."/>
            <person name="Reddy T."/>
            <person name="Klenk H.P."/>
            <person name="Goker M."/>
            <person name="Reva O."/>
            <person name="Miroshnichenko M."/>
            <person name="Kyprides N."/>
            <person name="Woyke T."/>
            <person name="Gelfand M."/>
        </authorList>
    </citation>
    <scope>NUCLEOTIDE SEQUENCE [LARGE SCALE GENOMIC DNA]</scope>
    <source>
        <strain evidence="2 5">LF13</strain>
    </source>
</reference>
<proteinExistence type="predicted"/>
<gene>
    <name evidence="2" type="ORF">Cabys_3767</name>
    <name evidence="3" type="ORF">Calab_1345</name>
</gene>
<evidence type="ECO:0000313" key="3">
    <source>
        <dbReference type="EMBL" id="EHO40968.1"/>
    </source>
</evidence>